<reference evidence="3" key="1">
    <citation type="submission" date="2025-08" db="UniProtKB">
        <authorList>
            <consortium name="RefSeq"/>
        </authorList>
    </citation>
    <scope>IDENTIFICATION</scope>
    <source>
        <tissue evidence="3">Entire body</tissue>
    </source>
</reference>
<organism evidence="2 3">
    <name type="scientific">Agrilus planipennis</name>
    <name type="common">Emerald ash borer</name>
    <name type="synonym">Agrilus marcopoli</name>
    <dbReference type="NCBI Taxonomy" id="224129"/>
    <lineage>
        <taxon>Eukaryota</taxon>
        <taxon>Metazoa</taxon>
        <taxon>Ecdysozoa</taxon>
        <taxon>Arthropoda</taxon>
        <taxon>Hexapoda</taxon>
        <taxon>Insecta</taxon>
        <taxon>Pterygota</taxon>
        <taxon>Neoptera</taxon>
        <taxon>Endopterygota</taxon>
        <taxon>Coleoptera</taxon>
        <taxon>Polyphaga</taxon>
        <taxon>Elateriformia</taxon>
        <taxon>Buprestoidea</taxon>
        <taxon>Buprestidae</taxon>
        <taxon>Agrilinae</taxon>
        <taxon>Agrilus</taxon>
    </lineage>
</organism>
<keyword evidence="1" id="KW-0812">Transmembrane</keyword>
<dbReference type="AlphaFoldDB" id="A0A7F5R909"/>
<keyword evidence="2" id="KW-1185">Reference proteome</keyword>
<gene>
    <name evidence="3" type="primary">LOC112905057</name>
</gene>
<dbReference type="KEGG" id="apln:112905057"/>
<evidence type="ECO:0000313" key="2">
    <source>
        <dbReference type="Proteomes" id="UP000192223"/>
    </source>
</evidence>
<proteinExistence type="predicted"/>
<feature type="transmembrane region" description="Helical" evidence="1">
    <location>
        <begin position="159"/>
        <end position="189"/>
    </location>
</feature>
<name>A0A7F5R909_AGRPL</name>
<sequence length="217" mass="24257">MTVVKPLPRVILATNPFILFDIKVTKNNKESCSTGAAILVKLLPPPLPPLPINDGGFSFQRNTYVAFYKGDLELTFQQPILLVGQVNSVILRMQNSNYTNYFYVKSPFRKLVTIQLKQTLKRTDFDNGIILFDIVALSTNSLNSATASVVVVWDGPKTILIFFTDYLSGFVYIFLLLTILLAICAAIGFKLMHKTRRPVPSTALQPPPPYTPNSEEK</sequence>
<keyword evidence="1" id="KW-0472">Membrane</keyword>
<evidence type="ECO:0000313" key="3">
    <source>
        <dbReference type="RefSeq" id="XP_025832451.1"/>
    </source>
</evidence>
<evidence type="ECO:0000256" key="1">
    <source>
        <dbReference type="SAM" id="Phobius"/>
    </source>
</evidence>
<accession>A0A7F5R909</accession>
<dbReference type="InParanoid" id="A0A7F5R909"/>
<keyword evidence="1" id="KW-1133">Transmembrane helix</keyword>
<protein>
    <submittedName>
        <fullName evidence="3">Uncharacterized protein LOC112905057</fullName>
    </submittedName>
</protein>
<feature type="transmembrane region" description="Helical" evidence="1">
    <location>
        <begin position="130"/>
        <end position="153"/>
    </location>
</feature>
<dbReference type="RefSeq" id="XP_025832451.1">
    <property type="nucleotide sequence ID" value="XM_025976666.1"/>
</dbReference>
<dbReference type="Proteomes" id="UP000192223">
    <property type="component" value="Unplaced"/>
</dbReference>
<dbReference type="GeneID" id="112905057"/>